<organism evidence="2 3">
    <name type="scientific">Nannochloropsis gaditana</name>
    <dbReference type="NCBI Taxonomy" id="72520"/>
    <lineage>
        <taxon>Eukaryota</taxon>
        <taxon>Sar</taxon>
        <taxon>Stramenopiles</taxon>
        <taxon>Ochrophyta</taxon>
        <taxon>Eustigmatophyceae</taxon>
        <taxon>Eustigmatales</taxon>
        <taxon>Monodopsidaceae</taxon>
        <taxon>Nannochloropsis</taxon>
    </lineage>
</organism>
<proteinExistence type="predicted"/>
<name>W7TEN6_9STRA</name>
<reference evidence="2 3" key="1">
    <citation type="journal article" date="2014" name="Mol. Plant">
        <title>Chromosome Scale Genome Assembly and Transcriptome Profiling of Nannochloropsis gaditana in Nitrogen Depletion.</title>
        <authorList>
            <person name="Corteggiani Carpinelli E."/>
            <person name="Telatin A."/>
            <person name="Vitulo N."/>
            <person name="Forcato C."/>
            <person name="D'Angelo M."/>
            <person name="Schiavon R."/>
            <person name="Vezzi A."/>
            <person name="Giacometti G.M."/>
            <person name="Morosinotto T."/>
            <person name="Valle G."/>
        </authorList>
    </citation>
    <scope>NUCLEOTIDE SEQUENCE [LARGE SCALE GENOMIC DNA]</scope>
    <source>
        <strain evidence="2 3">B-31</strain>
    </source>
</reference>
<dbReference type="Proteomes" id="UP000019335">
    <property type="component" value="Unassembled WGS sequence"/>
</dbReference>
<dbReference type="AlphaFoldDB" id="W7TEN6"/>
<comment type="caution">
    <text evidence="2">The sequence shown here is derived from an EMBL/GenBank/DDBJ whole genome shotgun (WGS) entry which is preliminary data.</text>
</comment>
<protein>
    <submittedName>
        <fullName evidence="2">Uncharacterized protein</fullName>
    </submittedName>
</protein>
<evidence type="ECO:0000313" key="3">
    <source>
        <dbReference type="Proteomes" id="UP000019335"/>
    </source>
</evidence>
<feature type="chain" id="PRO_5004900809" evidence="1">
    <location>
        <begin position="26"/>
        <end position="910"/>
    </location>
</feature>
<keyword evidence="3" id="KW-1185">Reference proteome</keyword>
<dbReference type="OrthoDB" id="10299369at2759"/>
<dbReference type="EMBL" id="AZIL01002323">
    <property type="protein sequence ID" value="EWM21973.1"/>
    <property type="molecule type" value="Genomic_DNA"/>
</dbReference>
<evidence type="ECO:0000256" key="1">
    <source>
        <dbReference type="SAM" id="SignalP"/>
    </source>
</evidence>
<evidence type="ECO:0000313" key="2">
    <source>
        <dbReference type="EMBL" id="EWM21973.1"/>
    </source>
</evidence>
<feature type="signal peptide" evidence="1">
    <location>
        <begin position="1"/>
        <end position="25"/>
    </location>
</feature>
<gene>
    <name evidence="2" type="ORF">Naga_100565g2</name>
</gene>
<keyword evidence="1" id="KW-0732">Signal</keyword>
<accession>W7TEN6</accession>
<sequence>MAPLRRVHRLVLCLFMALWPFMVKPQTSTGSGMRSRSLGTTFGERHRSLEMMAERFAMSTAFQRADRPRRQLGTAMNQNNGFKSVGTPGCKDTFDNVTDGSHALKRDMLQQRRQRRFISKRKLKKKLQECEASLQETQATLNAPSFLFIQMAQSCTLEMTAGRYYLKSSDMDIDTYMFSDKPFRYASTLPTSYFVGYLFDEIFADEKPNAGFTFNVYNNQSEASFEGPLISIVLKSQEISLQDDKTTMVVYELAQSAEQVKATPLSAFFPVIDPDGSASLTYELCSIFIDDGEESVRRSDSVTTEKNFFQPLLSVEESAKRVSFAASVVERGPPGPSPAPGGNVQPTLRRYAKVWQYKNGEGKREGGIDAKDYLKGAAGLATSASSFIEKCKSKSKGCDSRDIVSGVSNMFLSFSFVVGAAFPPVGIALTVVASVGLLISALALDSSFASVVDRTITPSIIQGEVNKALRSFTASLDVEVLASFTAFLQLDIDCYVRRIGCIGNIAKQKGAAGQQSIDKQISLWYWQEYQPTWTGTYQPALLSIDAKYSTWFGSNENGLRTNINKWVSECDSMCNVLTSELLKDGNNLLDKCKNKITDARTNWKNLNAFANAYLQMATKLMSFMAQSIVLFQSSSYCDPEKYDPSVINERCYWNSAIDNLSSKVFAVQSRALFLAKVMETAETECSSTAHGWPFSQTCSTSSCNYKWGVMMMKSDWENYLGETNEQGKFVKLDQSFYRSDAVKTCQNDYDAWNSPLGFGYGGLYAFRVFGGDGVISRGSCDRIADIVSFNGNPFGTITFGAIPNFCLNQDFSKCMALMGDENLWGTDVSFSDDPLVKYPANLVCSTAVMGAHNVQSKEECWRKCFDSPPNLEPIFFFTIIGVNRCFCYSTCPVAYSKNAQSYAVLRPPPR</sequence>